<dbReference type="InterPro" id="IPR044066">
    <property type="entry name" value="TRIAD_supradom"/>
</dbReference>
<feature type="region of interest" description="Disordered" evidence="9">
    <location>
        <begin position="1"/>
        <end position="20"/>
    </location>
</feature>
<dbReference type="InterPro" id="IPR031127">
    <property type="entry name" value="E3_UB_ligase_RBR"/>
</dbReference>
<evidence type="ECO:0000256" key="3">
    <source>
        <dbReference type="ARBA" id="ARBA00022679"/>
    </source>
</evidence>
<name>G4TDJ4_SERID</name>
<evidence type="ECO:0000256" key="1">
    <source>
        <dbReference type="ARBA" id="ARBA00001798"/>
    </source>
</evidence>
<dbReference type="Pfam" id="PF22191">
    <property type="entry name" value="IBR_1"/>
    <property type="match status" value="1"/>
</dbReference>
<keyword evidence="12" id="KW-1185">Reference proteome</keyword>
<evidence type="ECO:0000256" key="6">
    <source>
        <dbReference type="ARBA" id="ARBA00022771"/>
    </source>
</evidence>
<dbReference type="Gene3D" id="3.30.40.10">
    <property type="entry name" value="Zinc/RING finger domain, C3HC4 (zinc finger)"/>
    <property type="match status" value="1"/>
</dbReference>
<dbReference type="AlphaFoldDB" id="G4TDJ4"/>
<feature type="domain" description="RING-type" evidence="10">
    <location>
        <begin position="89"/>
        <end position="318"/>
    </location>
</feature>
<evidence type="ECO:0000256" key="7">
    <source>
        <dbReference type="ARBA" id="ARBA00022786"/>
    </source>
</evidence>
<dbReference type="Pfam" id="PF01485">
    <property type="entry name" value="IBR"/>
    <property type="match status" value="1"/>
</dbReference>
<proteinExistence type="predicted"/>
<dbReference type="InParanoid" id="G4TDJ4"/>
<evidence type="ECO:0000256" key="8">
    <source>
        <dbReference type="ARBA" id="ARBA00022833"/>
    </source>
</evidence>
<evidence type="ECO:0000259" key="10">
    <source>
        <dbReference type="PROSITE" id="PS51873"/>
    </source>
</evidence>
<keyword evidence="6" id="KW-0863">Zinc-finger</keyword>
<evidence type="ECO:0000256" key="9">
    <source>
        <dbReference type="SAM" id="MobiDB-lite"/>
    </source>
</evidence>
<dbReference type="OrthoDB" id="1431934at2759"/>
<gene>
    <name evidence="11" type="ORF">PIIN_03287</name>
</gene>
<keyword evidence="7" id="KW-0833">Ubl conjugation pathway</keyword>
<dbReference type="EC" id="2.3.2.31" evidence="2"/>
<dbReference type="STRING" id="1109443.G4TDJ4"/>
<dbReference type="CDD" id="cd20335">
    <property type="entry name" value="BRcat_RBR"/>
    <property type="match status" value="1"/>
</dbReference>
<dbReference type="InterPro" id="IPR002867">
    <property type="entry name" value="IBR_dom"/>
</dbReference>
<sequence length="343" mass="39531">MDENQKLKGRKQQDGLSPLRKFKRRERGEWNILHGSIRMNSVSLDEFDRWHRPEASTSTSAVQVAVMAADQSQPADVFVGLQSVQEDVTRRECTVCRESDLDVAFGSSPPTDRCLHQPEVCMDCLSQTLRTAIMGEGNVKTLRCPSAECKELLEYDEVYRWADLATLERYEELLTQAMLREEAGYVTCIDPACGASQVHGGENIFPIVTCWKCGKRSCWKHRVPWEDHEGFNCREWDTKDERRAQAEELSREWVQEQTKRCPAPGCNRPIKKEEGCDHMTCRRPGGCGFEFCWVCLAPYEPIREFGCEKHEPFCRYYTGAPPAIIGTTRARPRWQFWRRDYGA</sequence>
<organism evidence="11 12">
    <name type="scientific">Serendipita indica (strain DSM 11827)</name>
    <name type="common">Root endophyte fungus</name>
    <name type="synonym">Piriformospora indica</name>
    <dbReference type="NCBI Taxonomy" id="1109443"/>
    <lineage>
        <taxon>Eukaryota</taxon>
        <taxon>Fungi</taxon>
        <taxon>Dikarya</taxon>
        <taxon>Basidiomycota</taxon>
        <taxon>Agaricomycotina</taxon>
        <taxon>Agaricomycetes</taxon>
        <taxon>Sebacinales</taxon>
        <taxon>Serendipitaceae</taxon>
        <taxon>Serendipita</taxon>
    </lineage>
</organism>
<dbReference type="InterPro" id="IPR013083">
    <property type="entry name" value="Znf_RING/FYVE/PHD"/>
</dbReference>
<dbReference type="Gene3D" id="1.20.120.1750">
    <property type="match status" value="1"/>
</dbReference>
<evidence type="ECO:0000256" key="2">
    <source>
        <dbReference type="ARBA" id="ARBA00012251"/>
    </source>
</evidence>
<keyword evidence="4" id="KW-0479">Metal-binding</keyword>
<dbReference type="PROSITE" id="PS51873">
    <property type="entry name" value="TRIAD"/>
    <property type="match status" value="1"/>
</dbReference>
<dbReference type="SMART" id="SM00647">
    <property type="entry name" value="IBR"/>
    <property type="match status" value="2"/>
</dbReference>
<dbReference type="GO" id="GO:0061630">
    <property type="term" value="F:ubiquitin protein ligase activity"/>
    <property type="evidence" value="ECO:0007669"/>
    <property type="project" value="UniProtKB-EC"/>
</dbReference>
<dbReference type="GO" id="GO:0008270">
    <property type="term" value="F:zinc ion binding"/>
    <property type="evidence" value="ECO:0007669"/>
    <property type="project" value="UniProtKB-KW"/>
</dbReference>
<keyword evidence="3" id="KW-0808">Transferase</keyword>
<evidence type="ECO:0000313" key="11">
    <source>
        <dbReference type="EMBL" id="CCA69387.1"/>
    </source>
</evidence>
<evidence type="ECO:0000256" key="5">
    <source>
        <dbReference type="ARBA" id="ARBA00022737"/>
    </source>
</evidence>
<dbReference type="GO" id="GO:0016567">
    <property type="term" value="P:protein ubiquitination"/>
    <property type="evidence" value="ECO:0007669"/>
    <property type="project" value="InterPro"/>
</dbReference>
<keyword evidence="8" id="KW-0862">Zinc</keyword>
<evidence type="ECO:0000256" key="4">
    <source>
        <dbReference type="ARBA" id="ARBA00022723"/>
    </source>
</evidence>
<dbReference type="HOGENOM" id="CLU_071106_0_0_1"/>
<evidence type="ECO:0000313" key="12">
    <source>
        <dbReference type="Proteomes" id="UP000007148"/>
    </source>
</evidence>
<accession>G4TDJ4</accession>
<dbReference type="eggNOG" id="KOG1815">
    <property type="taxonomic scope" value="Eukaryota"/>
</dbReference>
<comment type="caution">
    <text evidence="11">The sequence shown here is derived from an EMBL/GenBank/DDBJ whole genome shotgun (WGS) entry which is preliminary data.</text>
</comment>
<protein>
    <recommendedName>
        <fullName evidence="2">RBR-type E3 ubiquitin transferase</fullName>
        <ecNumber evidence="2">2.3.2.31</ecNumber>
    </recommendedName>
</protein>
<reference evidence="11 12" key="1">
    <citation type="journal article" date="2011" name="PLoS Pathog.">
        <title>Endophytic Life Strategies Decoded by Genome and Transcriptome Analyses of the Mutualistic Root Symbiont Piriformospora indica.</title>
        <authorList>
            <person name="Zuccaro A."/>
            <person name="Lahrmann U."/>
            <person name="Guldener U."/>
            <person name="Langen G."/>
            <person name="Pfiffi S."/>
            <person name="Biedenkopf D."/>
            <person name="Wong P."/>
            <person name="Samans B."/>
            <person name="Grimm C."/>
            <person name="Basiewicz M."/>
            <person name="Murat C."/>
            <person name="Martin F."/>
            <person name="Kogel K.H."/>
        </authorList>
    </citation>
    <scope>NUCLEOTIDE SEQUENCE [LARGE SCALE GENOMIC DNA]</scope>
    <source>
        <strain evidence="11 12">DSM 11827</strain>
    </source>
</reference>
<dbReference type="EMBL" id="CAFZ01000054">
    <property type="protein sequence ID" value="CCA69387.1"/>
    <property type="molecule type" value="Genomic_DNA"/>
</dbReference>
<dbReference type="Proteomes" id="UP000007148">
    <property type="component" value="Unassembled WGS sequence"/>
</dbReference>
<dbReference type="SUPFAM" id="SSF57850">
    <property type="entry name" value="RING/U-box"/>
    <property type="match status" value="3"/>
</dbReference>
<keyword evidence="5" id="KW-0677">Repeat</keyword>
<dbReference type="PANTHER" id="PTHR11685">
    <property type="entry name" value="RBR FAMILY RING FINGER AND IBR DOMAIN-CONTAINING"/>
    <property type="match status" value="1"/>
</dbReference>
<dbReference type="OMA" id="CMVAAEM"/>
<comment type="catalytic activity">
    <reaction evidence="1">
        <text>[E2 ubiquitin-conjugating enzyme]-S-ubiquitinyl-L-cysteine + [acceptor protein]-L-lysine = [E2 ubiquitin-conjugating enzyme]-L-cysteine + [acceptor protein]-N(6)-ubiquitinyl-L-lysine.</text>
        <dbReference type="EC" id="2.3.2.31"/>
    </reaction>
</comment>